<evidence type="ECO:0000256" key="4">
    <source>
        <dbReference type="ARBA" id="ARBA00022777"/>
    </source>
</evidence>
<evidence type="ECO:0000313" key="8">
    <source>
        <dbReference type="EMBL" id="AFZ13796.1"/>
    </source>
</evidence>
<dbReference type="Gene3D" id="3.30.565.10">
    <property type="entry name" value="Histidine kinase-like ATPase, C-terminal domain"/>
    <property type="match status" value="1"/>
</dbReference>
<evidence type="ECO:0000256" key="6">
    <source>
        <dbReference type="SAM" id="Coils"/>
    </source>
</evidence>
<gene>
    <name evidence="8" type="ORF">Cri9333_2957</name>
</gene>
<keyword evidence="6" id="KW-0175">Coiled coil</keyword>
<dbReference type="EC" id="2.7.13.3" evidence="2"/>
<dbReference type="RefSeq" id="WP_015203904.1">
    <property type="nucleotide sequence ID" value="NC_019753.1"/>
</dbReference>
<dbReference type="InterPro" id="IPR003661">
    <property type="entry name" value="HisK_dim/P_dom"/>
</dbReference>
<dbReference type="PATRIC" id="fig|1173022.3.peg.3201"/>
<reference evidence="8 9" key="1">
    <citation type="submission" date="2012-06" db="EMBL/GenBank/DDBJ databases">
        <title>Finished chromosome of genome of Crinalium epipsammum PCC 9333.</title>
        <authorList>
            <consortium name="US DOE Joint Genome Institute"/>
            <person name="Gugger M."/>
            <person name="Coursin T."/>
            <person name="Rippka R."/>
            <person name="Tandeau De Marsac N."/>
            <person name="Huntemann M."/>
            <person name="Wei C.-L."/>
            <person name="Han J."/>
            <person name="Detter J.C."/>
            <person name="Han C."/>
            <person name="Tapia R."/>
            <person name="Davenport K."/>
            <person name="Daligault H."/>
            <person name="Erkkila T."/>
            <person name="Gu W."/>
            <person name="Munk A.C.C."/>
            <person name="Teshima H."/>
            <person name="Xu Y."/>
            <person name="Chain P."/>
            <person name="Chen A."/>
            <person name="Krypides N."/>
            <person name="Mavromatis K."/>
            <person name="Markowitz V."/>
            <person name="Szeto E."/>
            <person name="Ivanova N."/>
            <person name="Mikhailova N."/>
            <person name="Ovchinnikova G."/>
            <person name="Pagani I."/>
            <person name="Pati A."/>
            <person name="Goodwin L."/>
            <person name="Peters L."/>
            <person name="Pitluck S."/>
            <person name="Woyke T."/>
            <person name="Kerfeld C."/>
        </authorList>
    </citation>
    <scope>NUCLEOTIDE SEQUENCE [LARGE SCALE GENOMIC DNA]</scope>
    <source>
        <strain evidence="8 9">PCC 9333</strain>
    </source>
</reference>
<dbReference type="InterPro" id="IPR036890">
    <property type="entry name" value="HATPase_C_sf"/>
</dbReference>
<dbReference type="Proteomes" id="UP000010472">
    <property type="component" value="Chromosome"/>
</dbReference>
<keyword evidence="9" id="KW-1185">Reference proteome</keyword>
<dbReference type="SUPFAM" id="SSF55874">
    <property type="entry name" value="ATPase domain of HSP90 chaperone/DNA topoisomerase II/histidine kinase"/>
    <property type="match status" value="1"/>
</dbReference>
<dbReference type="GO" id="GO:0000155">
    <property type="term" value="F:phosphorelay sensor kinase activity"/>
    <property type="evidence" value="ECO:0007669"/>
    <property type="project" value="InterPro"/>
</dbReference>
<evidence type="ECO:0000259" key="7">
    <source>
        <dbReference type="PROSITE" id="PS50109"/>
    </source>
</evidence>
<comment type="catalytic activity">
    <reaction evidence="1">
        <text>ATP + protein L-histidine = ADP + protein N-phospho-L-histidine.</text>
        <dbReference type="EC" id="2.7.13.3"/>
    </reaction>
</comment>
<dbReference type="PANTHER" id="PTHR43065:SF50">
    <property type="entry name" value="HISTIDINE KINASE"/>
    <property type="match status" value="1"/>
</dbReference>
<proteinExistence type="predicted"/>
<dbReference type="eggNOG" id="COG4191">
    <property type="taxonomic scope" value="Bacteria"/>
</dbReference>
<dbReference type="SMART" id="SM00388">
    <property type="entry name" value="HisKA"/>
    <property type="match status" value="1"/>
</dbReference>
<dbReference type="Pfam" id="PF02518">
    <property type="entry name" value="HATPase_c"/>
    <property type="match status" value="1"/>
</dbReference>
<keyword evidence="5" id="KW-0902">Two-component regulatory system</keyword>
<dbReference type="InterPro" id="IPR003594">
    <property type="entry name" value="HATPase_dom"/>
</dbReference>
<feature type="domain" description="Histidine kinase" evidence="7">
    <location>
        <begin position="68"/>
        <end position="312"/>
    </location>
</feature>
<keyword evidence="4 8" id="KW-0808">Transferase</keyword>
<dbReference type="PRINTS" id="PR00344">
    <property type="entry name" value="BCTRLSENSOR"/>
</dbReference>
<dbReference type="SUPFAM" id="SSF47384">
    <property type="entry name" value="Homodimeric domain of signal transducing histidine kinase"/>
    <property type="match status" value="1"/>
</dbReference>
<dbReference type="CDD" id="cd00082">
    <property type="entry name" value="HisKA"/>
    <property type="match status" value="1"/>
</dbReference>
<feature type="coiled-coil region" evidence="6">
    <location>
        <begin position="4"/>
        <end position="59"/>
    </location>
</feature>
<protein>
    <recommendedName>
        <fullName evidence="2">histidine kinase</fullName>
        <ecNumber evidence="2">2.7.13.3</ecNumber>
    </recommendedName>
</protein>
<dbReference type="Pfam" id="PF00512">
    <property type="entry name" value="HisKA"/>
    <property type="match status" value="1"/>
</dbReference>
<keyword evidence="4 8" id="KW-0418">Kinase</keyword>
<dbReference type="InterPro" id="IPR004358">
    <property type="entry name" value="Sig_transdc_His_kin-like_C"/>
</dbReference>
<evidence type="ECO:0000256" key="3">
    <source>
        <dbReference type="ARBA" id="ARBA00022553"/>
    </source>
</evidence>
<dbReference type="EMBL" id="CP003620">
    <property type="protein sequence ID" value="AFZ13796.1"/>
    <property type="molecule type" value="Genomic_DNA"/>
</dbReference>
<evidence type="ECO:0000256" key="2">
    <source>
        <dbReference type="ARBA" id="ARBA00012438"/>
    </source>
</evidence>
<dbReference type="HOGENOM" id="CLU_000445_114_39_3"/>
<evidence type="ECO:0000256" key="1">
    <source>
        <dbReference type="ARBA" id="ARBA00000085"/>
    </source>
</evidence>
<dbReference type="Gene3D" id="1.10.287.130">
    <property type="match status" value="1"/>
</dbReference>
<dbReference type="STRING" id="1173022.Cri9333_2957"/>
<dbReference type="AlphaFoldDB" id="K9W0Q5"/>
<dbReference type="OrthoDB" id="5401154at2"/>
<dbReference type="InterPro" id="IPR036097">
    <property type="entry name" value="HisK_dim/P_sf"/>
</dbReference>
<dbReference type="PANTHER" id="PTHR43065">
    <property type="entry name" value="SENSOR HISTIDINE KINASE"/>
    <property type="match status" value="1"/>
</dbReference>
<organism evidence="8 9">
    <name type="scientific">Crinalium epipsammum PCC 9333</name>
    <dbReference type="NCBI Taxonomy" id="1173022"/>
    <lineage>
        <taxon>Bacteria</taxon>
        <taxon>Bacillati</taxon>
        <taxon>Cyanobacteriota</taxon>
        <taxon>Cyanophyceae</taxon>
        <taxon>Gomontiellales</taxon>
        <taxon>Gomontiellaceae</taxon>
        <taxon>Crinalium</taxon>
    </lineage>
</organism>
<accession>K9W0Q5</accession>
<dbReference type="PROSITE" id="PS50109">
    <property type="entry name" value="HIS_KIN"/>
    <property type="match status" value="1"/>
</dbReference>
<dbReference type="InterPro" id="IPR005467">
    <property type="entry name" value="His_kinase_dom"/>
</dbReference>
<evidence type="ECO:0000256" key="5">
    <source>
        <dbReference type="ARBA" id="ARBA00023012"/>
    </source>
</evidence>
<keyword evidence="3" id="KW-0597">Phosphoprotein</keyword>
<name>K9W0Q5_9CYAN</name>
<sequence length="315" mass="35546">MTNDECIQAEVEQLKSQIVNLQELVEVYQKSAMDKAEKLERSHEELQETQAKLIHAEKMSSLGQMVAGVAHEINNPVNFIYGNIEHINNYMQDLLSLLEIYQEQYPNPTSTIQDEIEEIDLDFLSEDLPKTLSSMKMGADRIRKIVLSLRNFSRLDESEAKAVNIAEGIDNTLLILNYRIKQGIEVIKNYGDLPLVECFPAQLNQVFMNILSNAIDALLEEEFLPKKQIVINTEIINQEQVKVRIRDNGPGIPSEVKSKLFDPFFTTKPVGKGTGLGLSICNDIIEKHCGSIELNSEIGQGTEFVIILPSQQNNN</sequence>
<dbReference type="SMART" id="SM00387">
    <property type="entry name" value="HATPase_c"/>
    <property type="match status" value="1"/>
</dbReference>
<evidence type="ECO:0000313" key="9">
    <source>
        <dbReference type="Proteomes" id="UP000010472"/>
    </source>
</evidence>
<dbReference type="KEGG" id="cep:Cri9333_2957"/>